<evidence type="ECO:0000313" key="10">
    <source>
        <dbReference type="Proteomes" id="UP000001662"/>
    </source>
</evidence>
<dbReference type="GO" id="GO:0009401">
    <property type="term" value="P:phosphoenolpyruvate-dependent sugar phosphotransferase system"/>
    <property type="evidence" value="ECO:0007669"/>
    <property type="project" value="UniProtKB-KW"/>
</dbReference>
<dbReference type="OrthoDB" id="6623712at2"/>
<dbReference type="KEGG" id="csh:Closa_1478"/>
<dbReference type="InterPro" id="IPR036662">
    <property type="entry name" value="PTS_EIIA_man-typ_sf"/>
</dbReference>
<dbReference type="GO" id="GO:0005737">
    <property type="term" value="C:cytoplasm"/>
    <property type="evidence" value="ECO:0007669"/>
    <property type="project" value="UniProtKB-SubCell"/>
</dbReference>
<dbReference type="EMBL" id="CP002109">
    <property type="protein sequence ID" value="ADL04076.1"/>
    <property type="molecule type" value="Genomic_DNA"/>
</dbReference>
<keyword evidence="4" id="KW-0762">Sugar transport</keyword>
<dbReference type="PANTHER" id="PTHR33799:SF1">
    <property type="entry name" value="PTS SYSTEM MANNOSE-SPECIFIC EIIAB COMPONENT-RELATED"/>
    <property type="match status" value="1"/>
</dbReference>
<evidence type="ECO:0000256" key="7">
    <source>
        <dbReference type="ARBA" id="ARBA00022777"/>
    </source>
</evidence>
<reference evidence="9" key="1">
    <citation type="submission" date="2010-07" db="EMBL/GenBank/DDBJ databases">
        <title>Complete sequence of Clostridium saccharolyticum WM1.</title>
        <authorList>
            <consortium name="US DOE Joint Genome Institute"/>
            <person name="Lucas S."/>
            <person name="Copeland A."/>
            <person name="Lapidus A."/>
            <person name="Cheng J.-F."/>
            <person name="Bruce D."/>
            <person name="Goodwin L."/>
            <person name="Pitluck S."/>
            <person name="Chertkov O."/>
            <person name="Detter J.C."/>
            <person name="Han C."/>
            <person name="Tapia R."/>
            <person name="Land M."/>
            <person name="Hauser L."/>
            <person name="Chang Y.-J."/>
            <person name="Jeffries C."/>
            <person name="Kyrpides N."/>
            <person name="Ivanova N."/>
            <person name="Mikhailova N."/>
            <person name="Mouttaki H."/>
            <person name="Lin L."/>
            <person name="Zhou J."/>
            <person name="Hemme C.L."/>
            <person name="Woyke T."/>
        </authorList>
    </citation>
    <scope>NUCLEOTIDE SEQUENCE [LARGE SCALE GENOMIC DNA]</scope>
    <source>
        <strain evidence="9">WM1</strain>
    </source>
</reference>
<dbReference type="RefSeq" id="WP_013272167.1">
    <property type="nucleotide sequence ID" value="NC_014376.1"/>
</dbReference>
<comment type="subcellular location">
    <subcellularLocation>
        <location evidence="1">Cytoplasm</location>
    </subcellularLocation>
</comment>
<dbReference type="Gene3D" id="3.40.50.510">
    <property type="entry name" value="Phosphotransferase system, mannose-type IIA component"/>
    <property type="match status" value="1"/>
</dbReference>
<evidence type="ECO:0000313" key="9">
    <source>
        <dbReference type="EMBL" id="ADL04076.1"/>
    </source>
</evidence>
<keyword evidence="7" id="KW-0418">Kinase</keyword>
<keyword evidence="10" id="KW-1185">Reference proteome</keyword>
<evidence type="ECO:0000256" key="5">
    <source>
        <dbReference type="ARBA" id="ARBA00022679"/>
    </source>
</evidence>
<keyword evidence="3" id="KW-0963">Cytoplasm</keyword>
<dbReference type="STRING" id="610130.Closa_1478"/>
<evidence type="ECO:0000256" key="2">
    <source>
        <dbReference type="ARBA" id="ARBA00022448"/>
    </source>
</evidence>
<accession>D9R9M6</accession>
<dbReference type="HOGENOM" id="CLU_123235_3_0_9"/>
<evidence type="ECO:0000256" key="3">
    <source>
        <dbReference type="ARBA" id="ARBA00022490"/>
    </source>
</evidence>
<sequence>MRHLIVATHGEMANGIVHTAEFVLGKQEGLHALAAYTPVCMDFQQKLKDLVEKLIKEGEVIILTDLFGGSVNNESMGILPSDNVHIIAGVNLALVIQLLADGENGSTAELIQKSIQGARDAIIYCNAFVDNGGQELEFDQF</sequence>
<protein>
    <submittedName>
        <fullName evidence="9">PTS system fructose subfamily IIA component</fullName>
    </submittedName>
</protein>
<dbReference type="GO" id="GO:0016020">
    <property type="term" value="C:membrane"/>
    <property type="evidence" value="ECO:0007669"/>
    <property type="project" value="InterPro"/>
</dbReference>
<evidence type="ECO:0000256" key="4">
    <source>
        <dbReference type="ARBA" id="ARBA00022597"/>
    </source>
</evidence>
<dbReference type="CDD" id="cd00006">
    <property type="entry name" value="PTS_IIA_man"/>
    <property type="match status" value="1"/>
</dbReference>
<dbReference type="PROSITE" id="PS51096">
    <property type="entry name" value="PTS_EIIA_TYPE_4"/>
    <property type="match status" value="1"/>
</dbReference>
<dbReference type="GO" id="GO:0016301">
    <property type="term" value="F:kinase activity"/>
    <property type="evidence" value="ECO:0007669"/>
    <property type="project" value="UniProtKB-KW"/>
</dbReference>
<proteinExistence type="predicted"/>
<organism evidence="9 10">
    <name type="scientific">Lacrimispora saccharolytica (strain ATCC 35040 / DSM 2544 / NRCC 2533 / WM1)</name>
    <name type="common">Clostridium saccharolyticum</name>
    <dbReference type="NCBI Taxonomy" id="610130"/>
    <lineage>
        <taxon>Bacteria</taxon>
        <taxon>Bacillati</taxon>
        <taxon>Bacillota</taxon>
        <taxon>Clostridia</taxon>
        <taxon>Lachnospirales</taxon>
        <taxon>Lachnospiraceae</taxon>
        <taxon>Lacrimispora</taxon>
    </lineage>
</organism>
<dbReference type="InterPro" id="IPR051471">
    <property type="entry name" value="Bacterial_PTS_sugar_comp"/>
</dbReference>
<gene>
    <name evidence="9" type="ordered locus">Closa_1478</name>
</gene>
<dbReference type="InterPro" id="IPR004701">
    <property type="entry name" value="PTS_EIIA_man-typ"/>
</dbReference>
<dbReference type="Pfam" id="PF03610">
    <property type="entry name" value="EIIA-man"/>
    <property type="match status" value="1"/>
</dbReference>
<evidence type="ECO:0000259" key="8">
    <source>
        <dbReference type="PROSITE" id="PS51096"/>
    </source>
</evidence>
<keyword evidence="6" id="KW-0598">Phosphotransferase system</keyword>
<dbReference type="eggNOG" id="COG2893">
    <property type="taxonomic scope" value="Bacteria"/>
</dbReference>
<dbReference type="PaxDb" id="610130-Closa_1478"/>
<dbReference type="InterPro" id="IPR033887">
    <property type="entry name" value="PTS_IIA_man"/>
</dbReference>
<evidence type="ECO:0000256" key="6">
    <source>
        <dbReference type="ARBA" id="ARBA00022683"/>
    </source>
</evidence>
<keyword evidence="2" id="KW-0813">Transport</keyword>
<dbReference type="SUPFAM" id="SSF53062">
    <property type="entry name" value="PTS system fructose IIA component-like"/>
    <property type="match status" value="1"/>
</dbReference>
<keyword evidence="5" id="KW-0808">Transferase</keyword>
<dbReference type="AlphaFoldDB" id="D9R9M6"/>
<feature type="domain" description="PTS EIIA type-4" evidence="8">
    <location>
        <begin position="1"/>
        <end position="122"/>
    </location>
</feature>
<evidence type="ECO:0000256" key="1">
    <source>
        <dbReference type="ARBA" id="ARBA00004496"/>
    </source>
</evidence>
<name>D9R9M6_LACSW</name>
<dbReference type="PANTHER" id="PTHR33799">
    <property type="entry name" value="PTS PERMEASE-RELATED-RELATED"/>
    <property type="match status" value="1"/>
</dbReference>
<dbReference type="Proteomes" id="UP000001662">
    <property type="component" value="Chromosome"/>
</dbReference>